<dbReference type="Pfam" id="PF09339">
    <property type="entry name" value="HTH_IclR"/>
    <property type="match status" value="1"/>
</dbReference>
<evidence type="ECO:0000259" key="8">
    <source>
        <dbReference type="PROSITE" id="PS51078"/>
    </source>
</evidence>
<gene>
    <name evidence="9" type="ORF">RW1_031_01320</name>
</gene>
<keyword evidence="4" id="KW-0804">Transcription</keyword>
<dbReference type="InterPro" id="IPR005471">
    <property type="entry name" value="Tscrpt_reg_IclR_N"/>
</dbReference>
<accession>X0Q5L1</accession>
<dbReference type="PANTHER" id="PTHR30136:SF24">
    <property type="entry name" value="HTH-TYPE TRANSCRIPTIONAL REPRESSOR ALLR"/>
    <property type="match status" value="1"/>
</dbReference>
<dbReference type="InterPro" id="IPR014757">
    <property type="entry name" value="Tscrpt_reg_IclR_C"/>
</dbReference>
<dbReference type="Pfam" id="PF01614">
    <property type="entry name" value="IclR_C"/>
    <property type="match status" value="1"/>
</dbReference>
<evidence type="ECO:0000313" key="9">
    <source>
        <dbReference type="EMBL" id="GAF46547.1"/>
    </source>
</evidence>
<sequence>MEQGEGSGRVIQSVQRAFELLEAVAASGDGARLSELADAVGLNRSTAHNLLASLEALGYVEQAGKGTPYRLTSRLARLVRPAVEAEQALRLRMRPVLERVTRQTGETSYLAFVSGEDYLCVEAVQSAEPLRLTVNPGEREPLLGTAIGHALIAADPDLAVRLSTAKVANWSDNETRIADARRNGYALDLEHFHPGVACVAVSLGSSAAIGVAGPSSRLPEPRLAGIAKTVRVTLADI</sequence>
<dbReference type="Gene3D" id="3.30.450.40">
    <property type="match status" value="1"/>
</dbReference>
<keyword evidence="1" id="KW-0319">Glycerol metabolism</keyword>
<comment type="caution">
    <text evidence="9">The sequence shown here is derived from an EMBL/GenBank/DDBJ whole genome shotgun (WGS) entry which is preliminary data.</text>
</comment>
<dbReference type="GO" id="GO:0006071">
    <property type="term" value="P:glycerol metabolic process"/>
    <property type="evidence" value="ECO:0007669"/>
    <property type="project" value="UniProtKB-KW"/>
</dbReference>
<feature type="domain" description="IclR-ED" evidence="8">
    <location>
        <begin position="74"/>
        <end position="237"/>
    </location>
</feature>
<dbReference type="PROSITE" id="PS51077">
    <property type="entry name" value="HTH_ICLR"/>
    <property type="match status" value="1"/>
</dbReference>
<dbReference type="EMBL" id="BAWF01000031">
    <property type="protein sequence ID" value="GAF46547.1"/>
    <property type="molecule type" value="Genomic_DNA"/>
</dbReference>
<dbReference type="InterPro" id="IPR036390">
    <property type="entry name" value="WH_DNA-bd_sf"/>
</dbReference>
<keyword evidence="2" id="KW-0805">Transcription regulation</keyword>
<evidence type="ECO:0000256" key="1">
    <source>
        <dbReference type="ARBA" id="ARBA00022798"/>
    </source>
</evidence>
<keyword evidence="10" id="KW-1185">Reference proteome</keyword>
<dbReference type="SUPFAM" id="SSF46785">
    <property type="entry name" value="Winged helix' DNA-binding domain"/>
    <property type="match status" value="1"/>
</dbReference>
<protein>
    <recommendedName>
        <fullName evidence="6">Glycerol operon regulatory protein</fullName>
    </recommendedName>
</protein>
<dbReference type="PANTHER" id="PTHR30136">
    <property type="entry name" value="HELIX-TURN-HELIX TRANSCRIPTIONAL REGULATOR, ICLR FAMILY"/>
    <property type="match status" value="1"/>
</dbReference>
<dbReference type="AlphaFoldDB" id="X0Q5L1"/>
<dbReference type="Gene3D" id="1.10.10.10">
    <property type="entry name" value="Winged helix-like DNA-binding domain superfamily/Winged helix DNA-binding domain"/>
    <property type="match status" value="1"/>
</dbReference>
<organism evidence="9 10">
    <name type="scientific">Rhodococcus wratislaviensis NBRC 100605</name>
    <dbReference type="NCBI Taxonomy" id="1219028"/>
    <lineage>
        <taxon>Bacteria</taxon>
        <taxon>Bacillati</taxon>
        <taxon>Actinomycetota</taxon>
        <taxon>Actinomycetes</taxon>
        <taxon>Mycobacteriales</taxon>
        <taxon>Nocardiaceae</taxon>
        <taxon>Rhodococcus</taxon>
    </lineage>
</organism>
<evidence type="ECO:0000256" key="4">
    <source>
        <dbReference type="ARBA" id="ARBA00023163"/>
    </source>
</evidence>
<dbReference type="GO" id="GO:0045892">
    <property type="term" value="P:negative regulation of DNA-templated transcription"/>
    <property type="evidence" value="ECO:0007669"/>
    <property type="project" value="TreeGrafter"/>
</dbReference>
<evidence type="ECO:0000256" key="5">
    <source>
        <dbReference type="ARBA" id="ARBA00058938"/>
    </source>
</evidence>
<comment type="function">
    <text evidence="5">May be an activator protein for the gylABX operon.</text>
</comment>
<evidence type="ECO:0000313" key="10">
    <source>
        <dbReference type="Proteomes" id="UP000019491"/>
    </source>
</evidence>
<dbReference type="FunFam" id="1.10.10.10:FF:000056">
    <property type="entry name" value="IclR family transcriptional regulator"/>
    <property type="match status" value="1"/>
</dbReference>
<evidence type="ECO:0000256" key="6">
    <source>
        <dbReference type="ARBA" id="ARBA00070406"/>
    </source>
</evidence>
<dbReference type="GO" id="GO:0003700">
    <property type="term" value="F:DNA-binding transcription factor activity"/>
    <property type="evidence" value="ECO:0007669"/>
    <property type="project" value="TreeGrafter"/>
</dbReference>
<evidence type="ECO:0000259" key="7">
    <source>
        <dbReference type="PROSITE" id="PS51077"/>
    </source>
</evidence>
<dbReference type="SMART" id="SM00346">
    <property type="entry name" value="HTH_ICLR"/>
    <property type="match status" value="1"/>
</dbReference>
<reference evidence="9 10" key="1">
    <citation type="submission" date="2014-02" db="EMBL/GenBank/DDBJ databases">
        <title>Whole genome shotgun sequence of Rhodococcus wratislaviensis NBRC 100605.</title>
        <authorList>
            <person name="Hosoyama A."/>
            <person name="Tsuchikane K."/>
            <person name="Yoshida I."/>
            <person name="Ohji S."/>
            <person name="Ichikawa N."/>
            <person name="Yamazoe A."/>
            <person name="Fujita N."/>
        </authorList>
    </citation>
    <scope>NUCLEOTIDE SEQUENCE [LARGE SCALE GENOMIC DNA]</scope>
    <source>
        <strain evidence="9 10">NBRC 100605</strain>
    </source>
</reference>
<keyword evidence="3" id="KW-0238">DNA-binding</keyword>
<dbReference type="SUPFAM" id="SSF55781">
    <property type="entry name" value="GAF domain-like"/>
    <property type="match status" value="1"/>
</dbReference>
<dbReference type="Proteomes" id="UP000019491">
    <property type="component" value="Unassembled WGS sequence"/>
</dbReference>
<evidence type="ECO:0000256" key="3">
    <source>
        <dbReference type="ARBA" id="ARBA00023125"/>
    </source>
</evidence>
<evidence type="ECO:0000256" key="2">
    <source>
        <dbReference type="ARBA" id="ARBA00023015"/>
    </source>
</evidence>
<dbReference type="InterPro" id="IPR036388">
    <property type="entry name" value="WH-like_DNA-bd_sf"/>
</dbReference>
<proteinExistence type="predicted"/>
<dbReference type="InterPro" id="IPR050707">
    <property type="entry name" value="HTH_MetabolicPath_Reg"/>
</dbReference>
<dbReference type="InterPro" id="IPR029016">
    <property type="entry name" value="GAF-like_dom_sf"/>
</dbReference>
<dbReference type="PROSITE" id="PS51078">
    <property type="entry name" value="ICLR_ED"/>
    <property type="match status" value="1"/>
</dbReference>
<name>X0Q5L1_RHOWR</name>
<feature type="domain" description="HTH iclR-type" evidence="7">
    <location>
        <begin position="11"/>
        <end position="73"/>
    </location>
</feature>
<dbReference type="GO" id="GO:0003677">
    <property type="term" value="F:DNA binding"/>
    <property type="evidence" value="ECO:0007669"/>
    <property type="project" value="UniProtKB-KW"/>
</dbReference>